<feature type="domain" description="Isochorismatase-like" evidence="3">
    <location>
        <begin position="58"/>
        <end position="263"/>
    </location>
</feature>
<evidence type="ECO:0000313" key="4">
    <source>
        <dbReference type="EMBL" id="KAK8132790.1"/>
    </source>
</evidence>
<dbReference type="AlphaFoldDB" id="A0AAW0RCZ5"/>
<dbReference type="EMBL" id="JAQQWP010000001">
    <property type="protein sequence ID" value="KAK8132790.1"/>
    <property type="molecule type" value="Genomic_DNA"/>
</dbReference>
<sequence length="272" mass="29588">MAPDLSFGPQGDQWYYTRDTRTYDLTRGNDQGGSETQFTLATTQGPTDTSVTIDPAKSALVVVDMQNYFLDAQCRDYPAGLATVEPLLKVIEKCREVGVQVVWLNWGLREIDLPVLPASVQRSFSRSLIDPSHAPLRHGLGADLGDGKGRTLMAGAWNAEIYGPLASAGAVRPGDAQCAKNRMSGLWSESQPLCRHIEDNDTRTLFFAGVNTDQCVLSTLTDAYNQGWDCVMIEDCCASTTPNGQSVCLWNVANSYGFVVDSKSFTGGTLTR</sequence>
<dbReference type="Pfam" id="PF00857">
    <property type="entry name" value="Isochorismatase"/>
    <property type="match status" value="1"/>
</dbReference>
<organism evidence="4 5">
    <name type="scientific">Apiospora kogelbergensis</name>
    <dbReference type="NCBI Taxonomy" id="1337665"/>
    <lineage>
        <taxon>Eukaryota</taxon>
        <taxon>Fungi</taxon>
        <taxon>Dikarya</taxon>
        <taxon>Ascomycota</taxon>
        <taxon>Pezizomycotina</taxon>
        <taxon>Sordariomycetes</taxon>
        <taxon>Xylariomycetidae</taxon>
        <taxon>Amphisphaeriales</taxon>
        <taxon>Apiosporaceae</taxon>
        <taxon>Apiospora</taxon>
    </lineage>
</organism>
<dbReference type="CDD" id="cd00431">
    <property type="entry name" value="cysteine_hydrolases"/>
    <property type="match status" value="1"/>
</dbReference>
<dbReference type="Gene3D" id="3.40.50.850">
    <property type="entry name" value="Isochorismatase-like"/>
    <property type="match status" value="1"/>
</dbReference>
<dbReference type="InterPro" id="IPR050272">
    <property type="entry name" value="Isochorismatase-like_hydrls"/>
</dbReference>
<proteinExistence type="inferred from homology"/>
<dbReference type="PANTHER" id="PTHR43540">
    <property type="entry name" value="PEROXYUREIDOACRYLATE/UREIDOACRYLATE AMIDOHYDROLASE-RELATED"/>
    <property type="match status" value="1"/>
</dbReference>
<name>A0AAW0RCZ5_9PEZI</name>
<accession>A0AAW0RCZ5</accession>
<dbReference type="InterPro" id="IPR036380">
    <property type="entry name" value="Isochorismatase-like_sf"/>
</dbReference>
<protein>
    <submittedName>
        <fullName evidence="4">Peroxyureidoacrylate/ureidoacrylate amidohydrolase RutB</fullName>
    </submittedName>
</protein>
<keyword evidence="2" id="KW-0378">Hydrolase</keyword>
<evidence type="ECO:0000256" key="2">
    <source>
        <dbReference type="ARBA" id="ARBA00022801"/>
    </source>
</evidence>
<gene>
    <name evidence="4" type="ORF">PG999_000963</name>
</gene>
<reference evidence="4 5" key="1">
    <citation type="submission" date="2023-01" db="EMBL/GenBank/DDBJ databases">
        <title>Analysis of 21 Apiospora genomes using comparative genomics revels a genus with tremendous synthesis potential of carbohydrate active enzymes and secondary metabolites.</title>
        <authorList>
            <person name="Sorensen T."/>
        </authorList>
    </citation>
    <scope>NUCLEOTIDE SEQUENCE [LARGE SCALE GENOMIC DNA]</scope>
    <source>
        <strain evidence="4 5">CBS 117206</strain>
    </source>
</reference>
<dbReference type="SUPFAM" id="SSF52499">
    <property type="entry name" value="Isochorismatase-like hydrolases"/>
    <property type="match status" value="1"/>
</dbReference>
<evidence type="ECO:0000313" key="5">
    <source>
        <dbReference type="Proteomes" id="UP001392437"/>
    </source>
</evidence>
<evidence type="ECO:0000256" key="1">
    <source>
        <dbReference type="ARBA" id="ARBA00006336"/>
    </source>
</evidence>
<dbReference type="GO" id="GO:0016787">
    <property type="term" value="F:hydrolase activity"/>
    <property type="evidence" value="ECO:0007669"/>
    <property type="project" value="UniProtKB-KW"/>
</dbReference>
<dbReference type="Proteomes" id="UP001392437">
    <property type="component" value="Unassembled WGS sequence"/>
</dbReference>
<dbReference type="InterPro" id="IPR000868">
    <property type="entry name" value="Isochorismatase-like_dom"/>
</dbReference>
<comment type="caution">
    <text evidence="4">The sequence shown here is derived from an EMBL/GenBank/DDBJ whole genome shotgun (WGS) entry which is preliminary data.</text>
</comment>
<comment type="similarity">
    <text evidence="1">Belongs to the isochorismatase family.</text>
</comment>
<keyword evidence="5" id="KW-1185">Reference proteome</keyword>
<dbReference type="PANTHER" id="PTHR43540:SF9">
    <property type="entry name" value="FAMILY HYDROLASE, PUTATIVE (AFU_ORTHOLOGUE AFUA_2G08700)-RELATED"/>
    <property type="match status" value="1"/>
</dbReference>
<evidence type="ECO:0000259" key="3">
    <source>
        <dbReference type="Pfam" id="PF00857"/>
    </source>
</evidence>